<evidence type="ECO:0000313" key="2">
    <source>
        <dbReference type="Proteomes" id="UP001501295"/>
    </source>
</evidence>
<gene>
    <name evidence="1" type="ORF">GCM10025780_07300</name>
</gene>
<name>A0ABP8VMH8_9MICO</name>
<comment type="caution">
    <text evidence="1">The sequence shown here is derived from an EMBL/GenBank/DDBJ whole genome shotgun (WGS) entry which is preliminary data.</text>
</comment>
<dbReference type="EMBL" id="BAABLM010000001">
    <property type="protein sequence ID" value="GAA4667602.1"/>
    <property type="molecule type" value="Genomic_DNA"/>
</dbReference>
<dbReference type="Proteomes" id="UP001501295">
    <property type="component" value="Unassembled WGS sequence"/>
</dbReference>
<evidence type="ECO:0000313" key="1">
    <source>
        <dbReference type="EMBL" id="GAA4667602.1"/>
    </source>
</evidence>
<dbReference type="RefSeq" id="WP_345373306.1">
    <property type="nucleotide sequence ID" value="NZ_BAABLM010000001.1"/>
</dbReference>
<evidence type="ECO:0008006" key="3">
    <source>
        <dbReference type="Google" id="ProtNLM"/>
    </source>
</evidence>
<accession>A0ABP8VMH8</accession>
<proteinExistence type="predicted"/>
<sequence>MQPTANTAWLSLLGIYSYRGQETQSLLEQQEITMAADYDAPRNAPDTDDNVVSIEARTTKATGLAADLDDGDSADGFELDAAIVDEALDVVVLPMQEHEFTCVECFLVRPRIQLDHETKLGSVCIECASL</sequence>
<dbReference type="Pfam" id="PF13834">
    <property type="entry name" value="DUF4193"/>
    <property type="match status" value="1"/>
</dbReference>
<reference evidence="2" key="1">
    <citation type="journal article" date="2019" name="Int. J. Syst. Evol. Microbiol.">
        <title>The Global Catalogue of Microorganisms (GCM) 10K type strain sequencing project: providing services to taxonomists for standard genome sequencing and annotation.</title>
        <authorList>
            <consortium name="The Broad Institute Genomics Platform"/>
            <consortium name="The Broad Institute Genome Sequencing Center for Infectious Disease"/>
            <person name="Wu L."/>
            <person name="Ma J."/>
        </authorList>
    </citation>
    <scope>NUCLEOTIDE SEQUENCE [LARGE SCALE GENOMIC DNA]</scope>
    <source>
        <strain evidence="2">JCM 18956</strain>
    </source>
</reference>
<keyword evidence="2" id="KW-1185">Reference proteome</keyword>
<protein>
    <recommendedName>
        <fullName evidence="3">DUF4193 domain-containing protein</fullName>
    </recommendedName>
</protein>
<dbReference type="InterPro" id="IPR025242">
    <property type="entry name" value="DUF4193"/>
</dbReference>
<organism evidence="1 2">
    <name type="scientific">Frondihabitans cladoniiphilus</name>
    <dbReference type="NCBI Taxonomy" id="715785"/>
    <lineage>
        <taxon>Bacteria</taxon>
        <taxon>Bacillati</taxon>
        <taxon>Actinomycetota</taxon>
        <taxon>Actinomycetes</taxon>
        <taxon>Micrococcales</taxon>
        <taxon>Microbacteriaceae</taxon>
        <taxon>Frondihabitans</taxon>
    </lineage>
</organism>